<dbReference type="OrthoDB" id="5173551at2"/>
<gene>
    <name evidence="3" type="primary">bamB_1</name>
    <name evidence="3" type="ORF">Poly30_05690</name>
</gene>
<reference evidence="3 4" key="1">
    <citation type="submission" date="2019-02" db="EMBL/GenBank/DDBJ databases">
        <title>Deep-cultivation of Planctomycetes and their phenomic and genomic characterization uncovers novel biology.</title>
        <authorList>
            <person name="Wiegand S."/>
            <person name="Jogler M."/>
            <person name="Boedeker C."/>
            <person name="Pinto D."/>
            <person name="Vollmers J."/>
            <person name="Rivas-Marin E."/>
            <person name="Kohn T."/>
            <person name="Peeters S.H."/>
            <person name="Heuer A."/>
            <person name="Rast P."/>
            <person name="Oberbeckmann S."/>
            <person name="Bunk B."/>
            <person name="Jeske O."/>
            <person name="Meyerdierks A."/>
            <person name="Storesund J.E."/>
            <person name="Kallscheuer N."/>
            <person name="Luecker S."/>
            <person name="Lage O.M."/>
            <person name="Pohl T."/>
            <person name="Merkel B.J."/>
            <person name="Hornburger P."/>
            <person name="Mueller R.-W."/>
            <person name="Bruemmer F."/>
            <person name="Labrenz M."/>
            <person name="Spormann A.M."/>
            <person name="Op den Camp H."/>
            <person name="Overmann J."/>
            <person name="Amann R."/>
            <person name="Jetten M.S.M."/>
            <person name="Mascher T."/>
            <person name="Medema M.H."/>
            <person name="Devos D.P."/>
            <person name="Kaster A.-K."/>
            <person name="Ovreas L."/>
            <person name="Rohde M."/>
            <person name="Galperin M.Y."/>
            <person name="Jogler C."/>
        </authorList>
    </citation>
    <scope>NUCLEOTIDE SEQUENCE [LARGE SCALE GENOMIC DNA]</scope>
    <source>
        <strain evidence="3 4">Poly30</strain>
    </source>
</reference>
<organism evidence="3 4">
    <name type="scientific">Saltatorellus ferox</name>
    <dbReference type="NCBI Taxonomy" id="2528018"/>
    <lineage>
        <taxon>Bacteria</taxon>
        <taxon>Pseudomonadati</taxon>
        <taxon>Planctomycetota</taxon>
        <taxon>Planctomycetia</taxon>
        <taxon>Planctomycetia incertae sedis</taxon>
        <taxon>Saltatorellus</taxon>
    </lineage>
</organism>
<proteinExistence type="predicted"/>
<dbReference type="InterPro" id="IPR011047">
    <property type="entry name" value="Quinoprotein_ADH-like_sf"/>
</dbReference>
<evidence type="ECO:0000313" key="3">
    <source>
        <dbReference type="EMBL" id="QDV05074.1"/>
    </source>
</evidence>
<dbReference type="SUPFAM" id="SSF50998">
    <property type="entry name" value="Quinoprotein alcohol dehydrogenase-like"/>
    <property type="match status" value="1"/>
</dbReference>
<dbReference type="AlphaFoldDB" id="A0A518ELV1"/>
<dbReference type="Proteomes" id="UP000320390">
    <property type="component" value="Chromosome"/>
</dbReference>
<name>A0A518ELV1_9BACT</name>
<dbReference type="EMBL" id="CP036434">
    <property type="protein sequence ID" value="QDV05074.1"/>
    <property type="molecule type" value="Genomic_DNA"/>
</dbReference>
<protein>
    <submittedName>
        <fullName evidence="3">Outer membrane protein assembly factor BamB</fullName>
    </submittedName>
</protein>
<dbReference type="InterPro" id="IPR002372">
    <property type="entry name" value="PQQ_rpt_dom"/>
</dbReference>
<keyword evidence="4" id="KW-1185">Reference proteome</keyword>
<feature type="region of interest" description="Disordered" evidence="1">
    <location>
        <begin position="89"/>
        <end position="110"/>
    </location>
</feature>
<evidence type="ECO:0000256" key="1">
    <source>
        <dbReference type="SAM" id="MobiDB-lite"/>
    </source>
</evidence>
<dbReference type="Pfam" id="PF13360">
    <property type="entry name" value="PQQ_2"/>
    <property type="match status" value="2"/>
</dbReference>
<feature type="domain" description="Pyrrolo-quinoline quinone repeat" evidence="2">
    <location>
        <begin position="149"/>
        <end position="240"/>
    </location>
</feature>
<accession>A0A518ELV1</accession>
<evidence type="ECO:0000259" key="2">
    <source>
        <dbReference type="Pfam" id="PF13360"/>
    </source>
</evidence>
<sequence length="442" mass="46821">MKAFVMRCPDCGAQLKADKGLTECTYCGTSIMIDDGKEAPADLAPPGAIPQVADASGPDISPRLILTGSLVLLVVSIIGIANSLREEGAASRVERGRAPTSRPVALSGSSAPKAPTIRWGARKPVVQAIDEDEVLDLVTSFDGADSEVYVAALNGIDGSVLWRTEAVPGLSGGARARILVGKTAVFAAGPTGELTAFSLREGGTLWTIRLAEVVASIHPLEGVEEPTVAVRLKDESHVRVSLARGGLQPGHPDEGEWPEALPSLSGVNENAGTKTVNVFGTRRMGELTIDHALVALDGSFQIGLGRRRKGSETPTLLRLDGVTGDPLDRTEWKEIWKTPIAGVDPLAARLPLGLSGFFHASHEYACAAYMGEGAIGMSPTRFSAFDMTDGRRLWDRELPERAMFTSVTVVGHRVYVVAGRQLMVLDVVSGELLFSVKELALA</sequence>
<dbReference type="RefSeq" id="WP_145194497.1">
    <property type="nucleotide sequence ID" value="NZ_CP036434.1"/>
</dbReference>
<feature type="domain" description="Pyrrolo-quinoline quinone repeat" evidence="2">
    <location>
        <begin position="383"/>
        <end position="436"/>
    </location>
</feature>
<evidence type="ECO:0000313" key="4">
    <source>
        <dbReference type="Proteomes" id="UP000320390"/>
    </source>
</evidence>
<dbReference type="Gene3D" id="2.130.10.10">
    <property type="entry name" value="YVTN repeat-like/Quinoprotein amine dehydrogenase"/>
    <property type="match status" value="2"/>
</dbReference>
<dbReference type="InterPro" id="IPR015943">
    <property type="entry name" value="WD40/YVTN_repeat-like_dom_sf"/>
</dbReference>